<dbReference type="Gene3D" id="1.10.10.10">
    <property type="entry name" value="Winged helix-like DNA-binding domain superfamily/Winged helix DNA-binding domain"/>
    <property type="match status" value="1"/>
</dbReference>
<organism evidence="3 4">
    <name type="scientific">Trebonia kvetii</name>
    <dbReference type="NCBI Taxonomy" id="2480626"/>
    <lineage>
        <taxon>Bacteria</taxon>
        <taxon>Bacillati</taxon>
        <taxon>Actinomycetota</taxon>
        <taxon>Actinomycetes</taxon>
        <taxon>Streptosporangiales</taxon>
        <taxon>Treboniaceae</taxon>
        <taxon>Trebonia</taxon>
    </lineage>
</organism>
<reference evidence="3 4" key="1">
    <citation type="submission" date="2018-11" db="EMBL/GenBank/DDBJ databases">
        <title>Trebonia kvetii gen.nov., sp.nov., a novel acidophilic actinobacterium, and proposal of the new actinobacterial family Treboniaceae fam. nov.</title>
        <authorList>
            <person name="Rapoport D."/>
            <person name="Sagova-Mareckova M."/>
            <person name="Sedlacek I."/>
            <person name="Provaznik J."/>
            <person name="Kralova S."/>
            <person name="Pavlinic D."/>
            <person name="Benes V."/>
            <person name="Kopecky J."/>
        </authorList>
    </citation>
    <scope>NUCLEOTIDE SEQUENCE [LARGE SCALE GENOMIC DNA]</scope>
    <source>
        <strain evidence="3 4">15Tr583</strain>
    </source>
</reference>
<evidence type="ECO:0000313" key="3">
    <source>
        <dbReference type="EMBL" id="TVZ03277.1"/>
    </source>
</evidence>
<accession>A0A6P2BX26</accession>
<dbReference type="SMART" id="SM00418">
    <property type="entry name" value="HTH_ARSR"/>
    <property type="match status" value="1"/>
</dbReference>
<dbReference type="InterPro" id="IPR011991">
    <property type="entry name" value="ArsR-like_HTH"/>
</dbReference>
<dbReference type="Pfam" id="PF12840">
    <property type="entry name" value="HTH_20"/>
    <property type="match status" value="1"/>
</dbReference>
<feature type="region of interest" description="Disordered" evidence="1">
    <location>
        <begin position="92"/>
        <end position="116"/>
    </location>
</feature>
<dbReference type="EMBL" id="RPFW01000004">
    <property type="protein sequence ID" value="TVZ03277.1"/>
    <property type="molecule type" value="Genomic_DNA"/>
</dbReference>
<name>A0A6P2BX26_9ACTN</name>
<dbReference type="InterPro" id="IPR036390">
    <property type="entry name" value="WH_DNA-bd_sf"/>
</dbReference>
<dbReference type="InterPro" id="IPR036388">
    <property type="entry name" value="WH-like_DNA-bd_sf"/>
</dbReference>
<protein>
    <submittedName>
        <fullName evidence="3">ArsR family transcriptional regulator</fullName>
    </submittedName>
</protein>
<feature type="domain" description="HTH arsR-type" evidence="2">
    <location>
        <begin position="37"/>
        <end position="129"/>
    </location>
</feature>
<gene>
    <name evidence="3" type="ORF">EAS64_22920</name>
</gene>
<evidence type="ECO:0000313" key="4">
    <source>
        <dbReference type="Proteomes" id="UP000460272"/>
    </source>
</evidence>
<proteinExistence type="predicted"/>
<keyword evidence="4" id="KW-1185">Reference proteome</keyword>
<dbReference type="CDD" id="cd00090">
    <property type="entry name" value="HTH_ARSR"/>
    <property type="match status" value="1"/>
</dbReference>
<dbReference type="OrthoDB" id="7945987at2"/>
<dbReference type="InterPro" id="IPR001845">
    <property type="entry name" value="HTH_ArsR_DNA-bd_dom"/>
</dbReference>
<dbReference type="Proteomes" id="UP000460272">
    <property type="component" value="Unassembled WGS sequence"/>
</dbReference>
<evidence type="ECO:0000259" key="2">
    <source>
        <dbReference type="SMART" id="SM00418"/>
    </source>
</evidence>
<comment type="caution">
    <text evidence="3">The sequence shown here is derived from an EMBL/GenBank/DDBJ whole genome shotgun (WGS) entry which is preliminary data.</text>
</comment>
<dbReference type="AlphaFoldDB" id="A0A6P2BX26"/>
<dbReference type="SUPFAM" id="SSF46785">
    <property type="entry name" value="Winged helix' DNA-binding domain"/>
    <property type="match status" value="1"/>
</dbReference>
<sequence length="225" mass="25037">MARRYCLQRVLCKDSFAHMSDEQAAPARTVTLLDNAMALRAYAHPVRMKLILALRTRGPLTATQAGRLLGESSGTCSFHLRQLAKYGLVEETGGGTGREKPWRATTTSTAWDDTPDDPEAAAAAGLLAEALAESYFGQLMRWLEARPGQPEQWQRAAFLGDRVLWLTPEELTRMGEELLAVTGRYFDRMVRPELRPPGSRLVTYLHLGFPNVTLPEETVTPHEEG</sequence>
<dbReference type="GO" id="GO:0003700">
    <property type="term" value="F:DNA-binding transcription factor activity"/>
    <property type="evidence" value="ECO:0007669"/>
    <property type="project" value="InterPro"/>
</dbReference>
<evidence type="ECO:0000256" key="1">
    <source>
        <dbReference type="SAM" id="MobiDB-lite"/>
    </source>
</evidence>